<evidence type="ECO:0000256" key="1">
    <source>
        <dbReference type="ARBA" id="ARBA00023002"/>
    </source>
</evidence>
<proteinExistence type="predicted"/>
<dbReference type="Pfam" id="PF00248">
    <property type="entry name" value="Aldo_ket_red"/>
    <property type="match status" value="1"/>
</dbReference>
<protein>
    <submittedName>
        <fullName evidence="3">Aldo/keto reductase</fullName>
    </submittedName>
</protein>
<dbReference type="PANTHER" id="PTHR43625:SF40">
    <property type="entry name" value="ALDO-KETO REDUCTASE YAKC [NADP(+)]"/>
    <property type="match status" value="1"/>
</dbReference>
<dbReference type="InterPro" id="IPR023210">
    <property type="entry name" value="NADP_OxRdtase_dom"/>
</dbReference>
<dbReference type="EMBL" id="JAAIKE010000004">
    <property type="protein sequence ID" value="NEX47452.1"/>
    <property type="molecule type" value="Genomic_DNA"/>
</dbReference>
<feature type="domain" description="NADP-dependent oxidoreductase" evidence="2">
    <location>
        <begin position="16"/>
        <end position="303"/>
    </location>
</feature>
<evidence type="ECO:0000313" key="4">
    <source>
        <dbReference type="Proteomes" id="UP000481421"/>
    </source>
</evidence>
<gene>
    <name evidence="3" type="ORF">G3572_14660</name>
</gene>
<dbReference type="RefSeq" id="WP_164613131.1">
    <property type="nucleotide sequence ID" value="NZ_JAAIKE010000004.1"/>
</dbReference>
<keyword evidence="1" id="KW-0560">Oxidoreductase</keyword>
<dbReference type="InterPro" id="IPR050791">
    <property type="entry name" value="Aldo-Keto_reductase"/>
</dbReference>
<sequence length="327" mass="35360">MKHRQLGSSGPSVSALGLGCLSFGGLFGTTTTDESLACLDAAWDHGITFLDVANGYGNGTSESVIGQWLASRRHRPVIATKAGIVQGAQRGVNNTAAHLRAELEGSLRRLGTDHVALFYLHRHDPQTPVEEVATLMADLIREGKIGGYGLSEIAPYTLRRAHAVHPVTAVQNEYSLWTRQPELGLLQTCAALGVAFIPFSPLARGAFGSPMLDPDRQDIGPFRSQIPRFTPEHWPHNKPRLLAFQRLAADMGHSPPALALAWCLHQGDHLIPIPGTRSAAHLADWAQAPDIRLTPDELQAIEATLPVGWASGDRYNDAMAASVERYS</sequence>
<dbReference type="AlphaFoldDB" id="A0A6B3RWE8"/>
<organism evidence="3 4">
    <name type="scientific">Pseudotabrizicola algicola</name>
    <dbReference type="NCBI Taxonomy" id="2709381"/>
    <lineage>
        <taxon>Bacteria</taxon>
        <taxon>Pseudomonadati</taxon>
        <taxon>Pseudomonadota</taxon>
        <taxon>Alphaproteobacteria</taxon>
        <taxon>Rhodobacterales</taxon>
        <taxon>Paracoccaceae</taxon>
        <taxon>Pseudotabrizicola</taxon>
    </lineage>
</organism>
<keyword evidence="4" id="KW-1185">Reference proteome</keyword>
<dbReference type="Proteomes" id="UP000481421">
    <property type="component" value="Unassembled WGS sequence"/>
</dbReference>
<dbReference type="InterPro" id="IPR036812">
    <property type="entry name" value="NAD(P)_OxRdtase_dom_sf"/>
</dbReference>
<name>A0A6B3RWE8_9RHOB</name>
<dbReference type="PANTHER" id="PTHR43625">
    <property type="entry name" value="AFLATOXIN B1 ALDEHYDE REDUCTASE"/>
    <property type="match status" value="1"/>
</dbReference>
<accession>A0A6B3RWE8</accession>
<dbReference type="SUPFAM" id="SSF51430">
    <property type="entry name" value="NAD(P)-linked oxidoreductase"/>
    <property type="match status" value="1"/>
</dbReference>
<evidence type="ECO:0000259" key="2">
    <source>
        <dbReference type="Pfam" id="PF00248"/>
    </source>
</evidence>
<dbReference type="GO" id="GO:0005737">
    <property type="term" value="C:cytoplasm"/>
    <property type="evidence" value="ECO:0007669"/>
    <property type="project" value="TreeGrafter"/>
</dbReference>
<dbReference type="Gene3D" id="3.20.20.100">
    <property type="entry name" value="NADP-dependent oxidoreductase domain"/>
    <property type="match status" value="1"/>
</dbReference>
<reference evidence="3 4" key="1">
    <citation type="submission" date="2020-02" db="EMBL/GenBank/DDBJ databases">
        <title>Rhodobacter algicola sp. nov., isolated from microalga culture.</title>
        <authorList>
            <person name="Park C.-Y."/>
        </authorList>
    </citation>
    <scope>NUCLEOTIDE SEQUENCE [LARGE SCALE GENOMIC DNA]</scope>
    <source>
        <strain evidence="3 4">ETT8</strain>
    </source>
</reference>
<evidence type="ECO:0000313" key="3">
    <source>
        <dbReference type="EMBL" id="NEX47452.1"/>
    </source>
</evidence>
<dbReference type="PROSITE" id="PS51257">
    <property type="entry name" value="PROKAR_LIPOPROTEIN"/>
    <property type="match status" value="1"/>
</dbReference>
<comment type="caution">
    <text evidence="3">The sequence shown here is derived from an EMBL/GenBank/DDBJ whole genome shotgun (WGS) entry which is preliminary data.</text>
</comment>
<dbReference type="GO" id="GO:0016491">
    <property type="term" value="F:oxidoreductase activity"/>
    <property type="evidence" value="ECO:0007669"/>
    <property type="project" value="UniProtKB-KW"/>
</dbReference>